<dbReference type="PANTHER" id="PTHR31373:SF27">
    <property type="entry name" value="TROVE DOMAIN-CONTAINING PROTEIN"/>
    <property type="match status" value="1"/>
</dbReference>
<proteinExistence type="predicted"/>
<evidence type="ECO:0000256" key="1">
    <source>
        <dbReference type="SAM" id="MobiDB-lite"/>
    </source>
</evidence>
<feature type="domain" description="DUF2828" evidence="2">
    <location>
        <begin position="59"/>
        <end position="480"/>
    </location>
</feature>
<name>A0AAD5VBM2_9APHY</name>
<gene>
    <name evidence="4" type="ORF">NLI96_g730</name>
</gene>
<reference evidence="4" key="1">
    <citation type="submission" date="2022-07" db="EMBL/GenBank/DDBJ databases">
        <title>Genome Sequence of Physisporinus lineatus.</title>
        <authorList>
            <person name="Buettner E."/>
        </authorList>
    </citation>
    <scope>NUCLEOTIDE SEQUENCE</scope>
    <source>
        <strain evidence="4">VT162</strain>
    </source>
</reference>
<evidence type="ECO:0000313" key="5">
    <source>
        <dbReference type="Proteomes" id="UP001212997"/>
    </source>
</evidence>
<feature type="compositionally biased region" description="Low complexity" evidence="1">
    <location>
        <begin position="45"/>
        <end position="55"/>
    </location>
</feature>
<dbReference type="Proteomes" id="UP001212997">
    <property type="component" value="Unassembled WGS sequence"/>
</dbReference>
<dbReference type="PIRSF" id="PIRSF015417">
    <property type="entry name" value="T31B5_30_vWA"/>
    <property type="match status" value="1"/>
</dbReference>
<organism evidence="4 5">
    <name type="scientific">Meripilus lineatus</name>
    <dbReference type="NCBI Taxonomy" id="2056292"/>
    <lineage>
        <taxon>Eukaryota</taxon>
        <taxon>Fungi</taxon>
        <taxon>Dikarya</taxon>
        <taxon>Basidiomycota</taxon>
        <taxon>Agaricomycotina</taxon>
        <taxon>Agaricomycetes</taxon>
        <taxon>Polyporales</taxon>
        <taxon>Meripilaceae</taxon>
        <taxon>Meripilus</taxon>
    </lineage>
</organism>
<dbReference type="InterPro" id="IPR011205">
    <property type="entry name" value="UCP015417_vWA"/>
</dbReference>
<feature type="region of interest" description="Disordered" evidence="1">
    <location>
        <begin position="37"/>
        <end position="57"/>
    </location>
</feature>
<comment type="caution">
    <text evidence="4">The sequence shown here is derived from an EMBL/GenBank/DDBJ whole genome shotgun (WGS) entry which is preliminary data.</text>
</comment>
<accession>A0AAD5VBM2</accession>
<dbReference type="Pfam" id="PF25043">
    <property type="entry name" value="DUF7788"/>
    <property type="match status" value="1"/>
</dbReference>
<dbReference type="PANTHER" id="PTHR31373">
    <property type="entry name" value="OS06G0652100 PROTEIN"/>
    <property type="match status" value="1"/>
</dbReference>
<evidence type="ECO:0000259" key="3">
    <source>
        <dbReference type="Pfam" id="PF25043"/>
    </source>
</evidence>
<dbReference type="InterPro" id="IPR056690">
    <property type="entry name" value="DUF7788"/>
</dbReference>
<sequence>MISTPPAASSCQNVTLPVIPELFDPNFLDVLLPHSQRPRDDHVAPPEATTSTSEPTFKRSPTFVAFKNIRPRTQPQDVWKILDKAWKEDPSLTLKLIWNSRSLVGNKRLLNSTFWHAYGWLYEKHPRTAILSLPQLFEPVGRLEKSTRYPAHGYFKDLLNILGLATMNQLTSRNYLLSFLHPRYYSEDNIRADYRRRPKRALVTQNDAPDASPEELKRLNILAAREKMVDKVSSLHVNLSERLSDPKFRALYIAVARIFADKLLQDIDILYRRLPNAKGAERDALLHQISLAAKWAPSPGRTHDRHTNISTAIATLIHHARPLEPPSSIAKIEQGFSPMEAHILRSYYQRWILTPLREALCIPEPLMSANRWGEIDYKRVSFLSMRINAVHFYAHDQARFQDYILSSPKTRTRFNSNSTMLPHDFLNDSIASYNAINQPVHEFERPPRLEYWRIIAMQQSRVVESGWKTMVNRLRESGTLDNAIAICDVSGSMGTFHDAGGRRKDGYVHPIFTSISLSILLGQLAKPPFNNCFITFSESPQLVQFDPSESLQKLARDIVECDSSLITNFDAVFLKLLLPLALKHKVKPEDMIKRIVVLSDRPFDESRGIYTDYAIHGPLAFTPERMAELTKKGIPEWEAQYGVIEKAYKEAGYQVPEILYWNLSHYAAGVSTAVDRKGVAYMNGLSAGRMRMFMGVGGSQVVEEEKPVEKKKVDPIENMKATVGGKSFDGLVVVD</sequence>
<dbReference type="EMBL" id="JANAWD010000012">
    <property type="protein sequence ID" value="KAJ3491444.1"/>
    <property type="molecule type" value="Genomic_DNA"/>
</dbReference>
<evidence type="ECO:0000313" key="4">
    <source>
        <dbReference type="EMBL" id="KAJ3491444.1"/>
    </source>
</evidence>
<feature type="domain" description="DUF7788" evidence="3">
    <location>
        <begin position="482"/>
        <end position="722"/>
    </location>
</feature>
<protein>
    <submittedName>
        <fullName evidence="4">Uncharacterized protein</fullName>
    </submittedName>
</protein>
<dbReference type="Pfam" id="PF11443">
    <property type="entry name" value="DUF2828"/>
    <property type="match status" value="1"/>
</dbReference>
<keyword evidence="5" id="KW-1185">Reference proteome</keyword>
<dbReference type="InterPro" id="IPR058580">
    <property type="entry name" value="DUF2828"/>
</dbReference>
<evidence type="ECO:0000259" key="2">
    <source>
        <dbReference type="Pfam" id="PF11443"/>
    </source>
</evidence>
<dbReference type="AlphaFoldDB" id="A0AAD5VBM2"/>